<gene>
    <name evidence="1" type="ORF">IPT68_32745</name>
</gene>
<dbReference type="EMBL" id="CP063374">
    <property type="protein sequence ID" value="QOV44341.1"/>
    <property type="molecule type" value="Genomic_DNA"/>
</dbReference>
<protein>
    <submittedName>
        <fullName evidence="1">Uncharacterized protein</fullName>
    </submittedName>
</protein>
<evidence type="ECO:0000313" key="2">
    <source>
        <dbReference type="Proteomes" id="UP000594008"/>
    </source>
</evidence>
<name>A0A7M2TAH1_STRCW</name>
<evidence type="ECO:0000313" key="1">
    <source>
        <dbReference type="EMBL" id="QOV44341.1"/>
    </source>
</evidence>
<dbReference type="KEGG" id="schf:IPT68_32745"/>
<accession>A0A7M2TAH1</accession>
<organism evidence="1 2">
    <name type="scientific">Streptomyces chromofuscus</name>
    <dbReference type="NCBI Taxonomy" id="42881"/>
    <lineage>
        <taxon>Bacteria</taxon>
        <taxon>Bacillati</taxon>
        <taxon>Actinomycetota</taxon>
        <taxon>Actinomycetes</taxon>
        <taxon>Kitasatosporales</taxon>
        <taxon>Streptomycetaceae</taxon>
        <taxon>Streptomyces</taxon>
    </lineage>
</organism>
<proteinExistence type="predicted"/>
<dbReference type="Proteomes" id="UP000594008">
    <property type="component" value="Chromosome"/>
</dbReference>
<sequence length="79" mass="8217">MPVAALAEIGGFDVEVVRNERAHVVSVGIDDFFSDRSPGDTPLLDLSCHGLKSESGELYFAAGNTVHCCYGGASSRGAS</sequence>
<dbReference type="AlphaFoldDB" id="A0A7M2TAH1"/>
<dbReference type="RefSeq" id="WP_189700101.1">
    <property type="nucleotide sequence ID" value="NZ_BMTA01000016.1"/>
</dbReference>
<keyword evidence="2" id="KW-1185">Reference proteome</keyword>
<reference evidence="1 2" key="1">
    <citation type="submission" date="2020-10" db="EMBL/GenBank/DDBJ databases">
        <title>Streptomyces chromofuscus complate genome analysis.</title>
        <authorList>
            <person name="Anwar N."/>
        </authorList>
    </citation>
    <scope>NUCLEOTIDE SEQUENCE [LARGE SCALE GENOMIC DNA]</scope>
    <source>
        <strain evidence="1 2">DSM 40273</strain>
    </source>
</reference>